<evidence type="ECO:0000259" key="3">
    <source>
        <dbReference type="Pfam" id="PF13568"/>
    </source>
</evidence>
<dbReference type="Pfam" id="PF13568">
    <property type="entry name" value="OMP_b-brl_2"/>
    <property type="match status" value="1"/>
</dbReference>
<feature type="chain" id="PRO_5011587938" evidence="2">
    <location>
        <begin position="21"/>
        <end position="187"/>
    </location>
</feature>
<dbReference type="OrthoDB" id="947434at2"/>
<name>A0A1H7QJM5_AQUAM</name>
<dbReference type="Gene3D" id="2.40.160.40">
    <property type="entry name" value="monomeric porin ompg"/>
    <property type="match status" value="1"/>
</dbReference>
<dbReference type="STRING" id="1038014.SAMN04487910_2591"/>
<gene>
    <name evidence="4" type="ORF">SAMN04487910_2591</name>
</gene>
<evidence type="ECO:0000313" key="4">
    <source>
        <dbReference type="EMBL" id="SEL48320.1"/>
    </source>
</evidence>
<dbReference type="Proteomes" id="UP000198521">
    <property type="component" value="Unassembled WGS sequence"/>
</dbReference>
<dbReference type="EMBL" id="FOAB01000004">
    <property type="protein sequence ID" value="SEL48320.1"/>
    <property type="molecule type" value="Genomic_DNA"/>
</dbReference>
<accession>A0A1H7QJM5</accession>
<dbReference type="RefSeq" id="WP_091409060.1">
    <property type="nucleotide sequence ID" value="NZ_FOAB01000004.1"/>
</dbReference>
<keyword evidence="5" id="KW-1185">Reference proteome</keyword>
<reference evidence="4 5" key="1">
    <citation type="submission" date="2016-10" db="EMBL/GenBank/DDBJ databases">
        <authorList>
            <person name="de Groot N.N."/>
        </authorList>
    </citation>
    <scope>NUCLEOTIDE SEQUENCE [LARGE SCALE GENOMIC DNA]</scope>
    <source>
        <strain evidence="4 5">DSM 25232</strain>
    </source>
</reference>
<evidence type="ECO:0000256" key="1">
    <source>
        <dbReference type="ARBA" id="ARBA00022729"/>
    </source>
</evidence>
<dbReference type="InterPro" id="IPR053713">
    <property type="entry name" value="Bact_OM_Channel_sf"/>
</dbReference>
<evidence type="ECO:0000313" key="5">
    <source>
        <dbReference type="Proteomes" id="UP000198521"/>
    </source>
</evidence>
<proteinExistence type="predicted"/>
<feature type="signal peptide" evidence="2">
    <location>
        <begin position="1"/>
        <end position="20"/>
    </location>
</feature>
<organism evidence="4 5">
    <name type="scientific">Aquimarina amphilecti</name>
    <dbReference type="NCBI Taxonomy" id="1038014"/>
    <lineage>
        <taxon>Bacteria</taxon>
        <taxon>Pseudomonadati</taxon>
        <taxon>Bacteroidota</taxon>
        <taxon>Flavobacteriia</taxon>
        <taxon>Flavobacteriales</taxon>
        <taxon>Flavobacteriaceae</taxon>
        <taxon>Aquimarina</taxon>
    </lineage>
</organism>
<evidence type="ECO:0000256" key="2">
    <source>
        <dbReference type="SAM" id="SignalP"/>
    </source>
</evidence>
<keyword evidence="1 2" id="KW-0732">Signal</keyword>
<dbReference type="AlphaFoldDB" id="A0A1H7QJM5"/>
<dbReference type="InterPro" id="IPR025665">
    <property type="entry name" value="Beta-barrel_OMP_2"/>
</dbReference>
<sequence>MKKVVLITVIIVLALSKVNAQDFNLGVKGGLNFATLTGANNSEIGWTTDFNLGVMAEIKISDKFSLQPELMYSGQGYGSSVNSEGTIALNYLNIPFMSKYYVTKRLNLEAGPQIGFLLSTKGGTQDYKDQFRTMDFGVNFGVGYKLDNGLYFSARYNLGLSNINDIDGISDKNRNGVFQLSIGYFFF</sequence>
<protein>
    <submittedName>
        <fullName evidence="4">Outer membrane protein beta-barrel domain-containing protein</fullName>
    </submittedName>
</protein>
<feature type="domain" description="Outer membrane protein beta-barrel" evidence="3">
    <location>
        <begin position="19"/>
        <end position="163"/>
    </location>
</feature>